<protein>
    <recommendedName>
        <fullName evidence="2">Protein kinase domain-containing protein</fullName>
    </recommendedName>
</protein>
<dbReference type="PANTHER" id="PTHR46863:SF5">
    <property type="entry name" value="LYSM DOMAIN RECEPTOR-LIKE KINASE 3"/>
    <property type="match status" value="1"/>
</dbReference>
<dbReference type="FunCoup" id="A0A059BHF0">
    <property type="interactions" value="1861"/>
</dbReference>
<feature type="region of interest" description="Disordered" evidence="1">
    <location>
        <begin position="274"/>
        <end position="308"/>
    </location>
</feature>
<name>A0A059BHF0_EUCGR</name>
<dbReference type="InterPro" id="IPR011009">
    <property type="entry name" value="Kinase-like_dom_sf"/>
</dbReference>
<sequence>MCRSRKSTDSIQPNKRSSRRLSESSRAPPSPSFKTASIDPPSSSTFFTVTSGPTSSSFFKNLRRRHPASDSSSSLSTTPSYSLPADLRHHLHDTPYIYPFSELSSATGNFLLRPLSLSPSSSSAWRCSLRGQDVAVFRRRLRRPIGLPRLRELLAAICRSHHSSVAKLLGASLLESDVYLVYEFVKGANLCDCLRNRVNPGYSPLASWASRMQVATDVAHGLEYIHHCTGVNGSGFLHNRIKSSSIVITEDSLNAKICHFGTAELCGEVVEEDEPPWSLDTPRPMRTNSGAKKFEGTRGYMSPEFRSTGTPTRKSDVYALGVVVLELLSGEEPLKYSFDRESGDCRRTSVIEGARDAVGEGVRRWVDKRLKDSYPVEVAVKMVQLALECVDDDPEKRPDMGRIAGRISKLYLQSKKWGERFALPQDFSVSMAPR</sequence>
<dbReference type="PANTHER" id="PTHR46863">
    <property type="entry name" value="OS09G0572100 PROTEIN"/>
    <property type="match status" value="1"/>
</dbReference>
<dbReference type="Gramene" id="KCW65434">
    <property type="protein sequence ID" value="KCW65434"/>
    <property type="gene ID" value="EUGRSUZ_G02855"/>
</dbReference>
<evidence type="ECO:0000259" key="2">
    <source>
        <dbReference type="PROSITE" id="PS50011"/>
    </source>
</evidence>
<dbReference type="Gene3D" id="1.10.510.10">
    <property type="entry name" value="Transferase(Phosphotransferase) domain 1"/>
    <property type="match status" value="1"/>
</dbReference>
<gene>
    <name evidence="3" type="ORF">EUGRSUZ_G02855</name>
</gene>
<dbReference type="KEGG" id="egr:104454233"/>
<dbReference type="eggNOG" id="KOG1187">
    <property type="taxonomic scope" value="Eukaryota"/>
</dbReference>
<reference evidence="3" key="1">
    <citation type="submission" date="2013-07" db="EMBL/GenBank/DDBJ databases">
        <title>The genome of Eucalyptus grandis.</title>
        <authorList>
            <person name="Schmutz J."/>
            <person name="Hayes R."/>
            <person name="Myburg A."/>
            <person name="Tuskan G."/>
            <person name="Grattapaglia D."/>
            <person name="Rokhsar D.S."/>
        </authorList>
    </citation>
    <scope>NUCLEOTIDE SEQUENCE</scope>
    <source>
        <tissue evidence="3">Leaf extractions</tissue>
    </source>
</reference>
<feature type="region of interest" description="Disordered" evidence="1">
    <location>
        <begin position="1"/>
        <end position="80"/>
    </location>
</feature>
<dbReference type="OMA" id="RRWIDKR"/>
<dbReference type="AlphaFoldDB" id="A0A059BHF0"/>
<dbReference type="Pfam" id="PF00069">
    <property type="entry name" value="Pkinase"/>
    <property type="match status" value="1"/>
</dbReference>
<evidence type="ECO:0000313" key="3">
    <source>
        <dbReference type="EMBL" id="KCW65434.1"/>
    </source>
</evidence>
<dbReference type="OrthoDB" id="4062651at2759"/>
<dbReference type="InterPro" id="IPR000719">
    <property type="entry name" value="Prot_kinase_dom"/>
</dbReference>
<organism evidence="3">
    <name type="scientific">Eucalyptus grandis</name>
    <name type="common">Flooded gum</name>
    <dbReference type="NCBI Taxonomy" id="71139"/>
    <lineage>
        <taxon>Eukaryota</taxon>
        <taxon>Viridiplantae</taxon>
        <taxon>Streptophyta</taxon>
        <taxon>Embryophyta</taxon>
        <taxon>Tracheophyta</taxon>
        <taxon>Spermatophyta</taxon>
        <taxon>Magnoliopsida</taxon>
        <taxon>eudicotyledons</taxon>
        <taxon>Gunneridae</taxon>
        <taxon>Pentapetalae</taxon>
        <taxon>rosids</taxon>
        <taxon>malvids</taxon>
        <taxon>Myrtales</taxon>
        <taxon>Myrtaceae</taxon>
        <taxon>Myrtoideae</taxon>
        <taxon>Eucalypteae</taxon>
        <taxon>Eucalyptus</taxon>
    </lineage>
</organism>
<dbReference type="PROSITE" id="PS50011">
    <property type="entry name" value="PROTEIN_KINASE_DOM"/>
    <property type="match status" value="1"/>
</dbReference>
<dbReference type="SUPFAM" id="SSF56112">
    <property type="entry name" value="Protein kinase-like (PK-like)"/>
    <property type="match status" value="1"/>
</dbReference>
<feature type="domain" description="Protein kinase" evidence="2">
    <location>
        <begin position="97"/>
        <end position="412"/>
    </location>
</feature>
<feature type="compositionally biased region" description="Low complexity" evidence="1">
    <location>
        <begin position="69"/>
        <end position="80"/>
    </location>
</feature>
<dbReference type="GO" id="GO:0004672">
    <property type="term" value="F:protein kinase activity"/>
    <property type="evidence" value="ECO:0007669"/>
    <property type="project" value="InterPro"/>
</dbReference>
<proteinExistence type="predicted"/>
<feature type="compositionally biased region" description="Low complexity" evidence="1">
    <location>
        <begin position="40"/>
        <end position="59"/>
    </location>
</feature>
<evidence type="ECO:0000256" key="1">
    <source>
        <dbReference type="SAM" id="MobiDB-lite"/>
    </source>
</evidence>
<dbReference type="GO" id="GO:0005524">
    <property type="term" value="F:ATP binding"/>
    <property type="evidence" value="ECO:0007669"/>
    <property type="project" value="InterPro"/>
</dbReference>
<dbReference type="InParanoid" id="A0A059BHF0"/>
<dbReference type="EMBL" id="KK198759">
    <property type="protein sequence ID" value="KCW65434.1"/>
    <property type="molecule type" value="Genomic_DNA"/>
</dbReference>
<accession>A0A059BHF0</accession>